<proteinExistence type="predicted"/>
<dbReference type="InterPro" id="IPR049002">
    <property type="entry name" value="Stv"/>
</dbReference>
<organism evidence="3">
    <name type="scientific">Salmonella enterica subsp. enterica serovar Bareilly</name>
    <dbReference type="NCBI Taxonomy" id="58096"/>
    <lineage>
        <taxon>Bacteria</taxon>
        <taxon>Pseudomonadati</taxon>
        <taxon>Pseudomonadota</taxon>
        <taxon>Gammaproteobacteria</taxon>
        <taxon>Enterobacterales</taxon>
        <taxon>Enterobacteriaceae</taxon>
        <taxon>Salmonella</taxon>
    </lineage>
</organism>
<dbReference type="Pfam" id="PF21527">
    <property type="entry name" value="Stv"/>
    <property type="match status" value="1"/>
</dbReference>
<evidence type="ECO:0000259" key="2">
    <source>
        <dbReference type="Pfam" id="PF21527"/>
    </source>
</evidence>
<feature type="region of interest" description="Disordered" evidence="1">
    <location>
        <begin position="1"/>
        <end position="22"/>
    </location>
</feature>
<accession>A0A5U9SUW3</accession>
<dbReference type="AlphaFoldDB" id="A0A5U9SUW3"/>
<dbReference type="EMBL" id="AAGVJY010000037">
    <property type="protein sequence ID" value="EBS4098482.1"/>
    <property type="molecule type" value="Genomic_DNA"/>
</dbReference>
<comment type="caution">
    <text evidence="3">The sequence shown here is derived from an EMBL/GenBank/DDBJ whole genome shotgun (WGS) entry which is preliminary data.</text>
</comment>
<sequence>MKTYNQNITESQKKSGISPVSPGAYKMKTGPLSRERLSDGAHIDVTRPGITADTRSEIEKDFNISITPVCIGGKEIGYVFGSAPENVDQILLTCHGYGCNQKDFIKPAGVSLKFIVPENTNALVHVGEEIRKVAEGTMKYNKPDEQIYDSESIRPVRDYLLEAITGRLSHQPEWMGYSVKQLKDIGKPINVMVLNPNATGIHLTDVIQGLNDTFKRMPGLVCGHCRPIIESATTQRV</sequence>
<feature type="domain" description="Putative adhesin Stv" evidence="2">
    <location>
        <begin position="90"/>
        <end position="226"/>
    </location>
</feature>
<name>A0A5U9SUW3_SALET</name>
<evidence type="ECO:0000313" key="3">
    <source>
        <dbReference type="EMBL" id="EBS4098482.1"/>
    </source>
</evidence>
<protein>
    <recommendedName>
        <fullName evidence="2">Putative adhesin Stv domain-containing protein</fullName>
    </recommendedName>
</protein>
<evidence type="ECO:0000256" key="1">
    <source>
        <dbReference type="SAM" id="MobiDB-lite"/>
    </source>
</evidence>
<reference evidence="3" key="1">
    <citation type="submission" date="2018-06" db="EMBL/GenBank/DDBJ databases">
        <authorList>
            <person name="Ashton P.M."/>
            <person name="Dallman T."/>
            <person name="Nair S."/>
            <person name="De Pinna E."/>
            <person name="Peters T."/>
            <person name="Grant K."/>
        </authorList>
    </citation>
    <scope>NUCLEOTIDE SEQUENCE [LARGE SCALE GENOMIC DNA]</scope>
    <source>
        <strain evidence="3">374035</strain>
    </source>
</reference>
<gene>
    <name evidence="3" type="ORF">DPS53_24985</name>
</gene>
<dbReference type="Proteomes" id="UP000839659">
    <property type="component" value="Unassembled WGS sequence"/>
</dbReference>
<feature type="compositionally biased region" description="Polar residues" evidence="1">
    <location>
        <begin position="1"/>
        <end position="10"/>
    </location>
</feature>